<organism evidence="1 2">
    <name type="scientific">Taklimakanibacter albus</name>
    <dbReference type="NCBI Taxonomy" id="2800327"/>
    <lineage>
        <taxon>Bacteria</taxon>
        <taxon>Pseudomonadati</taxon>
        <taxon>Pseudomonadota</taxon>
        <taxon>Alphaproteobacteria</taxon>
        <taxon>Hyphomicrobiales</taxon>
        <taxon>Aestuariivirgaceae</taxon>
        <taxon>Taklimakanibacter</taxon>
    </lineage>
</organism>
<dbReference type="Proteomes" id="UP000616151">
    <property type="component" value="Unassembled WGS sequence"/>
</dbReference>
<comment type="caution">
    <text evidence="1">The sequence shown here is derived from an EMBL/GenBank/DDBJ whole genome shotgun (WGS) entry which is preliminary data.</text>
</comment>
<reference evidence="1" key="1">
    <citation type="submission" date="2021-01" db="EMBL/GenBank/DDBJ databases">
        <authorList>
            <person name="Sun Q."/>
        </authorList>
    </citation>
    <scope>NUCLEOTIDE SEQUENCE</scope>
    <source>
        <strain evidence="1">YIM B02566</strain>
    </source>
</reference>
<evidence type="ECO:0000313" key="2">
    <source>
        <dbReference type="Proteomes" id="UP000616151"/>
    </source>
</evidence>
<accession>A0ACC5QXL4</accession>
<protein>
    <submittedName>
        <fullName evidence="1">ABC transporter substrate-binding protein</fullName>
    </submittedName>
</protein>
<proteinExistence type="predicted"/>
<sequence length="526" mass="57656">MTTSRRIFLKGMLATPAAFGTFPIFSAIAQTATGSALTVAIMKPAGDLNPHKYAGLWGVQDLIFEPLIRYGRNGEALPCLATEWTLEEGGKLLRLKLRQGVTFQDGTAWNAESCMWNLDRWIGKDAQNWMNLSRAYESKKIIDENTIEIRFKEPVLGLLYELSFIRPSRFLSPKSVDKDGNYQAPVGTGPWIQDSATNEGSSFRRFDGYWGDKPSFERLELKVLPDSRSRMAALRAGEIDLTGGDFLAPLTANEATTLKKAGIEVSVETGTTTIVLGFNPDRNAALKDARVRKAINIGFDRAAIAQVLYQGLAQPAGNFFAPTVPMAGKPVDVPARDVAAAKALLEEAGWTGDDIRERDGKPLAVELVASEEQIAGSRAVAEVMQAQLREIGIDLTIRSIDHASRHSDIPARKYDMAFFLTFGAPYEPFGSIVGLFLSTYDNGVDGKLFVDAQNLDPLVTAVMQASEANIETALQNIYDWFQAEAAVAPLLYVPSMWAHSPRVKGFTPPSTEYDLPYEGITLSEQS</sequence>
<name>A0ACC5QXL4_9HYPH</name>
<evidence type="ECO:0000313" key="1">
    <source>
        <dbReference type="EMBL" id="MBK1865136.1"/>
    </source>
</evidence>
<keyword evidence="2" id="KW-1185">Reference proteome</keyword>
<gene>
    <name evidence="1" type="ORF">JHL16_02135</name>
</gene>
<dbReference type="EMBL" id="JAENHL010000004">
    <property type="protein sequence ID" value="MBK1865136.1"/>
    <property type="molecule type" value="Genomic_DNA"/>
</dbReference>